<dbReference type="GO" id="GO:0006487">
    <property type="term" value="P:protein N-linked glycosylation"/>
    <property type="evidence" value="ECO:0007669"/>
    <property type="project" value="TreeGrafter"/>
</dbReference>
<dbReference type="UniPathway" id="UPA00378"/>
<evidence type="ECO:0000256" key="11">
    <source>
        <dbReference type="ARBA" id="ARBA00048899"/>
    </source>
</evidence>
<dbReference type="EC" id="2.4.1.-" evidence="12"/>
<feature type="transmembrane region" description="Helical" evidence="12">
    <location>
        <begin position="282"/>
        <end position="299"/>
    </location>
</feature>
<dbReference type="PANTHER" id="PTHR22760">
    <property type="entry name" value="GLYCOSYLTRANSFERASE"/>
    <property type="match status" value="1"/>
</dbReference>
<sequence length="501" mass="57418">MLLSLLCVLSFIIMLYYAALVPFTKVEESFNMQAIHDLLFHGLNLSKYDHFEFPGVVPRTFIGPLYLAGIVGPFRLLDYPVKFSKPNLQLCTRLALGTTVCFGHSRLARSLKFAFGNNVACWYLVITITQFHTMFYASRTLPNTFALALFLFVLAFYIDEYYYKAAAVATFSAIVFRLELGILYVIMFLPLMKQSRRRSVKLACFVLLTAIFSVVMTTVIDSYFWNRLVWPEGTVWWYNIILNKSGNWGTLPFLWYFYSALPRNLCFTACFVPLSLFGPKKIHLFTVWALCYVLTYSFLPHKELRFIFYAVPLLNIAASWVSAQLLSMRSASMASLIGILLSFLQPFVNMMLAFCFLRAAIANYPGGEALVTLHTALRGEGLYGKPLRIHIDSYCAENGITRFLQVNPLWEYNKSESFTLPEQKMEFDYLLVGDNDDVKEVTKNYVATHRTLFFFHSFAGVDVEKSTRFPFLTVDYKLKPRVALLKKEPLATTTVVPTQEI</sequence>
<evidence type="ECO:0000256" key="13">
    <source>
        <dbReference type="SAM" id="SignalP"/>
    </source>
</evidence>
<comment type="catalytic activity">
    <reaction evidence="11">
        <text>an alpha-D-Man-(1-&gt;2)-alpha-D-Man-(1-&gt;2)-alpha-D-Man-(1-&gt;3)-[alpha-D-Man-(1-&gt;2)-alpha-D-Man-(1-&gt;3)-alpha-D-Man-(1-&gt;6)]-beta-D-Man-(1-&gt;4)-beta-D-GlcNAc-(1-&gt;4)-alpha-D-GlcNAc-diphospho-di-trans,poly-cis-dolichol + a di-trans,poly-cis-dolichyl beta-D-mannosyl phosphate = an alpha-D-Man-(1-&gt;2)-alpha-D-Man-(1-&gt;2)-alpha-D-Man-(1-&gt;3)-[alpha-D-Man-(1-&gt;2)-alpha-D-Man-(1-&gt;3)-[alpha-D-Man-(1-&gt;6)]-alpha-D-Man-(1-&gt;6)]-beta-D-Man-(1-&gt;4)-beta-D-GlcNAc-(1-&gt;4)-alpha-D-GlcNAc-diphospho-di-trans,poly-cis-dolichol + a di-trans,poly-cis-dolichyl phosphate + H(+)</text>
        <dbReference type="Rhea" id="RHEA:29535"/>
        <dbReference type="Rhea" id="RHEA-COMP:19498"/>
        <dbReference type="Rhea" id="RHEA-COMP:19501"/>
        <dbReference type="Rhea" id="RHEA-COMP:19518"/>
        <dbReference type="Rhea" id="RHEA-COMP:19519"/>
        <dbReference type="ChEBI" id="CHEBI:15378"/>
        <dbReference type="ChEBI" id="CHEBI:57683"/>
        <dbReference type="ChEBI" id="CHEBI:58211"/>
        <dbReference type="ChEBI" id="CHEBI:132517"/>
        <dbReference type="ChEBI" id="CHEBI:132519"/>
        <dbReference type="EC" id="2.4.1.260"/>
    </reaction>
    <physiologicalReaction direction="left-to-right" evidence="11">
        <dbReference type="Rhea" id="RHEA:29536"/>
    </physiologicalReaction>
</comment>
<dbReference type="STRING" id="70415.A0A5S6R0U4"/>
<dbReference type="AlphaFoldDB" id="A0A5S6R0U4"/>
<keyword evidence="8 12" id="KW-1133">Transmembrane helix</keyword>
<evidence type="ECO:0000256" key="1">
    <source>
        <dbReference type="ARBA" id="ARBA00004477"/>
    </source>
</evidence>
<feature type="transmembrane region" description="Helical" evidence="12">
    <location>
        <begin position="164"/>
        <end position="190"/>
    </location>
</feature>
<comment type="function">
    <text evidence="10">Mannosyltransferase that operates in the biosynthetic pathway of dolichol-linked oligosaccharides, the glycan precursors employed in protein asparagine (N)-glycosylation. The assembly of dolichol-linked oligosaccharides begins on the cytosolic side of the endoplasmic reticulum membrane and finishes in its lumen. The sequential addition of sugars to dolichol pyrophosphate produces dolichol-linked oligosaccharides containing fourteen sugars, including two GlcNAcs, nine mannoses and three glucoses. Once assembled, the oligosaccharide is transferred from the lipid to nascent proteins by oligosaccharyltransferases. In the lumen of the endoplasmic reticulum, adds the eighth mannose residue in an alpha-1,6 linkage onto Man(7)GlcNAc(2)-PP-dolichol to produce Man(8)GlcNAc(2)-PP-dolichol.</text>
</comment>
<protein>
    <recommendedName>
        <fullName evidence="12">Mannosyltransferase</fullName>
        <ecNumber evidence="12">2.4.1.-</ecNumber>
    </recommendedName>
</protein>
<reference evidence="15" key="1">
    <citation type="submission" date="2019-12" db="UniProtKB">
        <authorList>
            <consortium name="WormBaseParasite"/>
        </authorList>
    </citation>
    <scope>IDENTIFICATION</scope>
</reference>
<proteinExistence type="inferred from homology"/>
<evidence type="ECO:0000313" key="15">
    <source>
        <dbReference type="WBParaSite" id="TMUE_3000013276.1"/>
    </source>
</evidence>
<dbReference type="InterPro" id="IPR005599">
    <property type="entry name" value="GPI_mannosylTrfase"/>
</dbReference>
<accession>A0A5S6R0U4</accession>
<keyword evidence="6 12" id="KW-0812">Transmembrane</keyword>
<dbReference type="WBParaSite" id="TMUE_3000013276.1">
    <property type="protein sequence ID" value="TMUE_3000013276.1"/>
    <property type="gene ID" value="WBGene00293402"/>
</dbReference>
<comment type="similarity">
    <text evidence="3 12">Belongs to the glycosyltransferase 22 family.</text>
</comment>
<evidence type="ECO:0000256" key="7">
    <source>
        <dbReference type="ARBA" id="ARBA00022824"/>
    </source>
</evidence>
<organism evidence="14 15">
    <name type="scientific">Trichuris muris</name>
    <name type="common">Mouse whipworm</name>
    <dbReference type="NCBI Taxonomy" id="70415"/>
    <lineage>
        <taxon>Eukaryota</taxon>
        <taxon>Metazoa</taxon>
        <taxon>Ecdysozoa</taxon>
        <taxon>Nematoda</taxon>
        <taxon>Enoplea</taxon>
        <taxon>Dorylaimia</taxon>
        <taxon>Trichinellida</taxon>
        <taxon>Trichuridae</taxon>
        <taxon>Trichuris</taxon>
    </lineage>
</organism>
<feature type="transmembrane region" description="Helical" evidence="12">
    <location>
        <begin position="140"/>
        <end position="158"/>
    </location>
</feature>
<evidence type="ECO:0000256" key="10">
    <source>
        <dbReference type="ARBA" id="ARBA00044721"/>
    </source>
</evidence>
<comment type="subcellular location">
    <subcellularLocation>
        <location evidence="1 12">Endoplasmic reticulum membrane</location>
        <topology evidence="1 12">Multi-pass membrane protein</topology>
    </subcellularLocation>
</comment>
<feature type="transmembrane region" description="Helical" evidence="12">
    <location>
        <begin position="56"/>
        <end position="77"/>
    </location>
</feature>
<keyword evidence="14" id="KW-1185">Reference proteome</keyword>
<evidence type="ECO:0000256" key="12">
    <source>
        <dbReference type="RuleBase" id="RU363075"/>
    </source>
</evidence>
<dbReference type="PANTHER" id="PTHR22760:SF1">
    <property type="entry name" value="DOL-P-MAN:MAN(7)GLCNAC(2)-PP-DOL ALPHA-1,6-MANNOSYLTRANSFERASE"/>
    <property type="match status" value="1"/>
</dbReference>
<dbReference type="Pfam" id="PF03901">
    <property type="entry name" value="Glyco_transf_22"/>
    <property type="match status" value="1"/>
</dbReference>
<feature type="transmembrane region" description="Helical" evidence="12">
    <location>
        <begin position="333"/>
        <end position="357"/>
    </location>
</feature>
<feature type="chain" id="PRO_5024402509" description="Mannosyltransferase" evidence="13">
    <location>
        <begin position="19"/>
        <end position="501"/>
    </location>
</feature>
<evidence type="ECO:0000256" key="2">
    <source>
        <dbReference type="ARBA" id="ARBA00004922"/>
    </source>
</evidence>
<keyword evidence="9 12" id="KW-0472">Membrane</keyword>
<comment type="pathway">
    <text evidence="2">Protein modification; protein glycosylation.</text>
</comment>
<keyword evidence="7 12" id="KW-0256">Endoplasmic reticulum</keyword>
<evidence type="ECO:0000256" key="9">
    <source>
        <dbReference type="ARBA" id="ARBA00023136"/>
    </source>
</evidence>
<dbReference type="GO" id="GO:0005789">
    <property type="term" value="C:endoplasmic reticulum membrane"/>
    <property type="evidence" value="ECO:0007669"/>
    <property type="project" value="UniProtKB-SubCell"/>
</dbReference>
<dbReference type="Proteomes" id="UP000046395">
    <property type="component" value="Unassembled WGS sequence"/>
</dbReference>
<dbReference type="GO" id="GO:0052917">
    <property type="term" value="F:dol-P-Man:Man(7)GlcNAc(2)-PP-Dol alpha-1,6-mannosyltransferase activity"/>
    <property type="evidence" value="ECO:0007669"/>
    <property type="project" value="UniProtKB-EC"/>
</dbReference>
<evidence type="ECO:0000256" key="3">
    <source>
        <dbReference type="ARBA" id="ARBA00007063"/>
    </source>
</evidence>
<feature type="transmembrane region" description="Helical" evidence="12">
    <location>
        <begin position="306"/>
        <end position="327"/>
    </location>
</feature>
<evidence type="ECO:0000256" key="8">
    <source>
        <dbReference type="ARBA" id="ARBA00022989"/>
    </source>
</evidence>
<evidence type="ECO:0000256" key="6">
    <source>
        <dbReference type="ARBA" id="ARBA00022692"/>
    </source>
</evidence>
<keyword evidence="13" id="KW-0732">Signal</keyword>
<feature type="signal peptide" evidence="13">
    <location>
        <begin position="1"/>
        <end position="18"/>
    </location>
</feature>
<evidence type="ECO:0000256" key="4">
    <source>
        <dbReference type="ARBA" id="ARBA00022676"/>
    </source>
</evidence>
<keyword evidence="4 12" id="KW-0328">Glycosyltransferase</keyword>
<feature type="transmembrane region" description="Helical" evidence="12">
    <location>
        <begin position="202"/>
        <end position="225"/>
    </location>
</feature>
<evidence type="ECO:0000256" key="5">
    <source>
        <dbReference type="ARBA" id="ARBA00022679"/>
    </source>
</evidence>
<keyword evidence="5" id="KW-0808">Transferase</keyword>
<evidence type="ECO:0000313" key="14">
    <source>
        <dbReference type="Proteomes" id="UP000046395"/>
    </source>
</evidence>
<name>A0A5S6R0U4_TRIMR</name>